<dbReference type="Proteomes" id="UP000432089">
    <property type="component" value="Unassembled WGS sequence"/>
</dbReference>
<protein>
    <submittedName>
        <fullName evidence="1">DUF3168 domain-containing protein</fullName>
    </submittedName>
</protein>
<evidence type="ECO:0000313" key="2">
    <source>
        <dbReference type="Proteomes" id="UP000432089"/>
    </source>
</evidence>
<sequence>MIEPSLELQRAIRARLVATPAVVALVDQAQIRDGFVRPESFPSILIGDGQTVLERVTYARRHVRTYADLHVFTHGEGLAGAKTVAAAVAGALATAPAIDGFRMIDFEISGVRYLRDPDHEAGHAVVSVEALVEAVQ</sequence>
<dbReference type="InterPro" id="IPR021508">
    <property type="entry name" value="Gp17-like"/>
</dbReference>
<proteinExistence type="predicted"/>
<dbReference type="InterPro" id="IPR053745">
    <property type="entry name" value="Viral_Tail_Comp_sf"/>
</dbReference>
<gene>
    <name evidence="1" type="ORF">F6X38_11900</name>
</gene>
<dbReference type="EMBL" id="VZDO01000009">
    <property type="protein sequence ID" value="KAB0679525.1"/>
    <property type="molecule type" value="Genomic_DNA"/>
</dbReference>
<organism evidence="1 2">
    <name type="scientific">Plantimonas leprariae</name>
    <dbReference type="NCBI Taxonomy" id="2615207"/>
    <lineage>
        <taxon>Bacteria</taxon>
        <taxon>Pseudomonadati</taxon>
        <taxon>Pseudomonadota</taxon>
        <taxon>Alphaproteobacteria</taxon>
        <taxon>Hyphomicrobiales</taxon>
        <taxon>Aurantimonadaceae</taxon>
        <taxon>Plantimonas</taxon>
    </lineage>
</organism>
<dbReference type="RefSeq" id="WP_150970049.1">
    <property type="nucleotide sequence ID" value="NZ_VZDO01000009.1"/>
</dbReference>
<comment type="caution">
    <text evidence="1">The sequence shown here is derived from an EMBL/GenBank/DDBJ whole genome shotgun (WGS) entry which is preliminary data.</text>
</comment>
<name>A0A7V7TWE6_9HYPH</name>
<keyword evidence="2" id="KW-1185">Reference proteome</keyword>
<accession>A0A7V7TWE6</accession>
<dbReference type="Pfam" id="PF11367">
    <property type="entry name" value="Tail_completion_gp17"/>
    <property type="match status" value="1"/>
</dbReference>
<reference evidence="1 2" key="1">
    <citation type="submission" date="2019-09" db="EMBL/GenBank/DDBJ databases">
        <title>YIM 132180 draft genome.</title>
        <authorList>
            <person name="Zhang K."/>
        </authorList>
    </citation>
    <scope>NUCLEOTIDE SEQUENCE [LARGE SCALE GENOMIC DNA]</scope>
    <source>
        <strain evidence="1 2">YIM 132180</strain>
    </source>
</reference>
<dbReference type="AlphaFoldDB" id="A0A7V7TWE6"/>
<evidence type="ECO:0000313" key="1">
    <source>
        <dbReference type="EMBL" id="KAB0679525.1"/>
    </source>
</evidence>
<dbReference type="Gene3D" id="3.30.2000.30">
    <property type="match status" value="1"/>
</dbReference>